<dbReference type="CDD" id="cd07573">
    <property type="entry name" value="CPA"/>
    <property type="match status" value="1"/>
</dbReference>
<accession>A0A7K3NRK7</accession>
<keyword evidence="1 3" id="KW-0378">Hydrolase</keyword>
<evidence type="ECO:0000256" key="1">
    <source>
        <dbReference type="ARBA" id="ARBA00022801"/>
    </source>
</evidence>
<dbReference type="SUPFAM" id="SSF56317">
    <property type="entry name" value="Carbon-nitrogen hydrolase"/>
    <property type="match status" value="1"/>
</dbReference>
<name>A0A7K3NRK7_9BACT</name>
<dbReference type="FunFam" id="3.60.110.10:FF:000010">
    <property type="entry name" value="Carbon-nitrogen hydrolase"/>
    <property type="match status" value="1"/>
</dbReference>
<dbReference type="Pfam" id="PF00795">
    <property type="entry name" value="CN_hydrolase"/>
    <property type="match status" value="1"/>
</dbReference>
<evidence type="ECO:0000313" key="3">
    <source>
        <dbReference type="EMBL" id="NDY58757.1"/>
    </source>
</evidence>
<keyword evidence="4" id="KW-1185">Reference proteome</keyword>
<gene>
    <name evidence="3" type="ORF">G3N56_18635</name>
</gene>
<dbReference type="InterPro" id="IPR003010">
    <property type="entry name" value="C-N_Hydrolase"/>
</dbReference>
<sequence>MTAPFTAGLIQMAPAKTKAASLAKAATLIHEAAACGANVVCLPELFTTPYFCRTQDHAAFDLAEPIPGPTTQAMAKAARDNDVTVIAPLFERRGPGLYHNSLAVIGPEGEMTGIYRKMHIPHDPGFEEKFYFTPGDLGFRAFPTPNGTIGALICWDQWFPEAARATALLGAIMLFYPTAIGWHPSEKAEFGETQRDAWMTVQRSHAITNGLYVAAVNRVGVEGKGKAYAGSLEFWGSSFVADPMGRIIAQAPVDAETILTADIDPALAEQTRRHWPFLRDRRVDAYDGLTELWGE</sequence>
<evidence type="ECO:0000259" key="2">
    <source>
        <dbReference type="PROSITE" id="PS50263"/>
    </source>
</evidence>
<dbReference type="Gene3D" id="3.60.110.10">
    <property type="entry name" value="Carbon-nitrogen hydrolase"/>
    <property type="match status" value="1"/>
</dbReference>
<dbReference type="RefSeq" id="WP_163303825.1">
    <property type="nucleotide sequence ID" value="NZ_JAAGRQ010000138.1"/>
</dbReference>
<protein>
    <submittedName>
        <fullName evidence="3">Carbon-nitrogen hydrolase</fullName>
    </submittedName>
</protein>
<dbReference type="PANTHER" id="PTHR43674">
    <property type="entry name" value="NITRILASE C965.09-RELATED"/>
    <property type="match status" value="1"/>
</dbReference>
<dbReference type="AlphaFoldDB" id="A0A7K3NRK7"/>
<comment type="caution">
    <text evidence="3">The sequence shown here is derived from an EMBL/GenBank/DDBJ whole genome shotgun (WGS) entry which is preliminary data.</text>
</comment>
<dbReference type="PANTHER" id="PTHR43674:SF2">
    <property type="entry name" value="BETA-UREIDOPROPIONASE"/>
    <property type="match status" value="1"/>
</dbReference>
<dbReference type="PROSITE" id="PS50263">
    <property type="entry name" value="CN_HYDROLASE"/>
    <property type="match status" value="1"/>
</dbReference>
<organism evidence="3 4">
    <name type="scientific">Desulfolutivibrio sulfodismutans</name>
    <dbReference type="NCBI Taxonomy" id="63561"/>
    <lineage>
        <taxon>Bacteria</taxon>
        <taxon>Pseudomonadati</taxon>
        <taxon>Thermodesulfobacteriota</taxon>
        <taxon>Desulfovibrionia</taxon>
        <taxon>Desulfovibrionales</taxon>
        <taxon>Desulfovibrionaceae</taxon>
        <taxon>Desulfolutivibrio</taxon>
    </lineage>
</organism>
<proteinExistence type="predicted"/>
<dbReference type="InterPro" id="IPR036526">
    <property type="entry name" value="C-N_Hydrolase_sf"/>
</dbReference>
<dbReference type="GO" id="GO:0033388">
    <property type="term" value="P:putrescine biosynthetic process from arginine"/>
    <property type="evidence" value="ECO:0007669"/>
    <property type="project" value="TreeGrafter"/>
</dbReference>
<reference evidence="3 4" key="1">
    <citation type="submission" date="2020-02" db="EMBL/GenBank/DDBJ databases">
        <title>Comparative genomics of sulfur disproportionating microorganisms.</title>
        <authorList>
            <person name="Ward L.M."/>
            <person name="Bertran E."/>
            <person name="Johnston D.T."/>
        </authorList>
    </citation>
    <scope>NUCLEOTIDE SEQUENCE [LARGE SCALE GENOMIC DNA]</scope>
    <source>
        <strain evidence="3 4">DSM 3696</strain>
    </source>
</reference>
<evidence type="ECO:0000313" key="4">
    <source>
        <dbReference type="Proteomes" id="UP000469724"/>
    </source>
</evidence>
<dbReference type="GO" id="GO:0050126">
    <property type="term" value="F:N-carbamoylputrescine amidase activity"/>
    <property type="evidence" value="ECO:0007669"/>
    <property type="project" value="TreeGrafter"/>
</dbReference>
<feature type="domain" description="CN hydrolase" evidence="2">
    <location>
        <begin position="5"/>
        <end position="265"/>
    </location>
</feature>
<dbReference type="EMBL" id="JAAGRQ010000138">
    <property type="protein sequence ID" value="NDY58757.1"/>
    <property type="molecule type" value="Genomic_DNA"/>
</dbReference>
<dbReference type="InterPro" id="IPR050345">
    <property type="entry name" value="Aliph_Amidase/BUP"/>
</dbReference>
<dbReference type="Proteomes" id="UP000469724">
    <property type="component" value="Unassembled WGS sequence"/>
</dbReference>